<keyword evidence="2" id="KW-0732">Signal</keyword>
<proteinExistence type="predicted"/>
<protein>
    <submittedName>
        <fullName evidence="3">Uncharacterized protein</fullName>
    </submittedName>
</protein>
<organism evidence="3 4">
    <name type="scientific">Babesia caballi</name>
    <dbReference type="NCBI Taxonomy" id="5871"/>
    <lineage>
        <taxon>Eukaryota</taxon>
        <taxon>Sar</taxon>
        <taxon>Alveolata</taxon>
        <taxon>Apicomplexa</taxon>
        <taxon>Aconoidasida</taxon>
        <taxon>Piroplasmida</taxon>
        <taxon>Babesiidae</taxon>
        <taxon>Babesia</taxon>
    </lineage>
</organism>
<dbReference type="AlphaFoldDB" id="A0AAV4LT68"/>
<feature type="compositionally biased region" description="Pro residues" evidence="1">
    <location>
        <begin position="284"/>
        <end position="293"/>
    </location>
</feature>
<feature type="signal peptide" evidence="2">
    <location>
        <begin position="1"/>
        <end position="22"/>
    </location>
</feature>
<dbReference type="Proteomes" id="UP001497744">
    <property type="component" value="Unassembled WGS sequence"/>
</dbReference>
<dbReference type="GeneID" id="94194500"/>
<comment type="caution">
    <text evidence="3">The sequence shown here is derived from an EMBL/GenBank/DDBJ whole genome shotgun (WGS) entry which is preliminary data.</text>
</comment>
<dbReference type="EMBL" id="BPLF01000002">
    <property type="protein sequence ID" value="GIX63019.1"/>
    <property type="molecule type" value="Genomic_DNA"/>
</dbReference>
<feature type="chain" id="PRO_5043517521" evidence="2">
    <location>
        <begin position="23"/>
        <end position="432"/>
    </location>
</feature>
<evidence type="ECO:0000313" key="4">
    <source>
        <dbReference type="Proteomes" id="UP001497744"/>
    </source>
</evidence>
<dbReference type="RefSeq" id="XP_067715088.1">
    <property type="nucleotide sequence ID" value="XM_067858987.1"/>
</dbReference>
<keyword evidence="4" id="KW-1185">Reference proteome</keyword>
<name>A0AAV4LT68_BABCB</name>
<feature type="compositionally biased region" description="Basic residues" evidence="1">
    <location>
        <begin position="420"/>
        <end position="432"/>
    </location>
</feature>
<feature type="region of interest" description="Disordered" evidence="1">
    <location>
        <begin position="284"/>
        <end position="432"/>
    </location>
</feature>
<sequence>MKFNFATVAAALLVCATSLVCARDLEINVMYTRQDSGVWVKDQLEQRHLQYAFGPKAGSKITRVVYGDRRTDGCHERQKLYTAPEGHRVHGVFTFGTGITNLIVIYASDRILAYEKHGIFYKEVKVERNFANSLASVSAIKLHCEDGKYRVFDVDIDTSADPAKGKFEIAVRPHGHKTIRQWVAAVKRKDTPYITYRTNDDYLQDVSLTGYNLPTKFQSLISDEQAAEEAKAFRRMVLEAAEALRSEGVEVNFIDLGNYTDQNGDEPLPENAIPVPALTPIPVPAVTPAPAPTPAGHSISQFNLPKPQPASDKNCNSSVVDDEEPVAEEAQESPAFETGTPEVADVSHLDIPDDDSVTSFGSNMDDIPYIHEDGENEFNELDGETRPACELKPEEVEQGGEQSDSSSDSDSDGYSCSEKTKRKRRLGKRKCD</sequence>
<reference evidence="3 4" key="1">
    <citation type="submission" date="2021-06" db="EMBL/GenBank/DDBJ databases">
        <title>Genome sequence of Babesia caballi.</title>
        <authorList>
            <person name="Yamagishi J."/>
            <person name="Kidaka T."/>
            <person name="Ochi A."/>
        </authorList>
    </citation>
    <scope>NUCLEOTIDE SEQUENCE [LARGE SCALE GENOMIC DNA]</scope>
    <source>
        <strain evidence="3">USDA-D6B2</strain>
    </source>
</reference>
<accession>A0AAV4LT68</accession>
<feature type="compositionally biased region" description="Acidic residues" evidence="1">
    <location>
        <begin position="320"/>
        <end position="331"/>
    </location>
</feature>
<evidence type="ECO:0000313" key="3">
    <source>
        <dbReference type="EMBL" id="GIX63019.1"/>
    </source>
</evidence>
<feature type="compositionally biased region" description="Basic and acidic residues" evidence="1">
    <location>
        <begin position="383"/>
        <end position="395"/>
    </location>
</feature>
<evidence type="ECO:0000256" key="2">
    <source>
        <dbReference type="SAM" id="SignalP"/>
    </source>
</evidence>
<evidence type="ECO:0000256" key="1">
    <source>
        <dbReference type="SAM" id="MobiDB-lite"/>
    </source>
</evidence>
<gene>
    <name evidence="3" type="ORF">BcabD6B2_24540</name>
</gene>